<dbReference type="PANTHER" id="PTHR10306">
    <property type="entry name" value="SYNAPTOPHYSIN"/>
    <property type="match status" value="1"/>
</dbReference>
<evidence type="ECO:0000256" key="8">
    <source>
        <dbReference type="SAM" id="MobiDB-lite"/>
    </source>
</evidence>
<keyword evidence="5 7" id="KW-0472">Membrane</keyword>
<feature type="non-terminal residue" evidence="12">
    <location>
        <position position="227"/>
    </location>
</feature>
<sequence>IITIFAFSLVAGFIGRFAFDVKCKGSPAFNVHGDFPYPFDDVTIYTTTPCENMTTTGLKNLSEKVDYRSDAQYFVFTGVTSMLFVLVATGYYVFFEDRARDATSTDVGLLSFPVVDFVFTILLVVFWFTSSIAWAAAVSGLRNATNQESVFKNYVACTINQCVSFEGASYGAPVVAVLLGFLNVFVWGGNLWFLFKETPWHSPRSSGVKGGEIPQQDPPHQDTPSAI</sequence>
<evidence type="ECO:0000259" key="11">
    <source>
        <dbReference type="PROSITE" id="PS51225"/>
    </source>
</evidence>
<evidence type="ECO:0000256" key="1">
    <source>
        <dbReference type="ARBA" id="ARBA00004141"/>
    </source>
</evidence>
<evidence type="ECO:0000256" key="3">
    <source>
        <dbReference type="ARBA" id="ARBA00022692"/>
    </source>
</evidence>
<feature type="chain" id="PRO_5042014637" evidence="10">
    <location>
        <begin position="19"/>
        <end position="227"/>
    </location>
</feature>
<evidence type="ECO:0000256" key="6">
    <source>
        <dbReference type="ARBA" id="ARBA00023180"/>
    </source>
</evidence>
<evidence type="ECO:0000256" key="7">
    <source>
        <dbReference type="PROSITE-ProRule" id="PRU00581"/>
    </source>
</evidence>
<feature type="transmembrane region" description="Helical" evidence="9">
    <location>
        <begin position="174"/>
        <end position="195"/>
    </location>
</feature>
<evidence type="ECO:0000256" key="5">
    <source>
        <dbReference type="ARBA" id="ARBA00023136"/>
    </source>
</evidence>
<dbReference type="GO" id="GO:0016020">
    <property type="term" value="C:membrane"/>
    <property type="evidence" value="ECO:0007669"/>
    <property type="project" value="UniProtKB-SubCell"/>
</dbReference>
<evidence type="ECO:0000313" key="12">
    <source>
        <dbReference type="EMBL" id="KAK2571441.1"/>
    </source>
</evidence>
<dbReference type="InterPro" id="IPR001285">
    <property type="entry name" value="Synaptophysin/porin"/>
</dbReference>
<feature type="transmembrane region" description="Helical" evidence="9">
    <location>
        <begin position="73"/>
        <end position="95"/>
    </location>
</feature>
<dbReference type="Proteomes" id="UP001249851">
    <property type="component" value="Unassembled WGS sequence"/>
</dbReference>
<comment type="caution">
    <text evidence="12">The sequence shown here is derived from an EMBL/GenBank/DDBJ whole genome shotgun (WGS) entry which is preliminary data.</text>
</comment>
<reference evidence="12" key="1">
    <citation type="journal article" date="2023" name="G3 (Bethesda)">
        <title>Whole genome assembly and annotation of the endangered Caribbean coral Acropora cervicornis.</title>
        <authorList>
            <person name="Selwyn J.D."/>
            <person name="Vollmer S.V."/>
        </authorList>
    </citation>
    <scope>NUCLEOTIDE SEQUENCE</scope>
    <source>
        <strain evidence="12">K2</strain>
    </source>
</reference>
<dbReference type="PRINTS" id="PR00220">
    <property type="entry name" value="SYNAPTOPHYSN"/>
</dbReference>
<name>A0AAD9VEE5_ACRCE</name>
<protein>
    <submittedName>
        <fullName evidence="12">Synaptophysin</fullName>
    </submittedName>
</protein>
<dbReference type="EMBL" id="JARQWQ010000006">
    <property type="protein sequence ID" value="KAK2571441.1"/>
    <property type="molecule type" value="Genomic_DNA"/>
</dbReference>
<keyword evidence="13" id="KW-1185">Reference proteome</keyword>
<feature type="domain" description="MARVEL" evidence="11">
    <location>
        <begin position="1"/>
        <end position="199"/>
    </location>
</feature>
<comment type="similarity">
    <text evidence="2">Belongs to the synaptophysin/synaptobrevin family.</text>
</comment>
<accession>A0AAD9VEE5</accession>
<evidence type="ECO:0000256" key="2">
    <source>
        <dbReference type="ARBA" id="ARBA00006476"/>
    </source>
</evidence>
<keyword evidence="4 9" id="KW-1133">Transmembrane helix</keyword>
<dbReference type="PROSITE" id="PS51225">
    <property type="entry name" value="MARVEL"/>
    <property type="match status" value="1"/>
</dbReference>
<dbReference type="Pfam" id="PF01284">
    <property type="entry name" value="MARVEL"/>
    <property type="match status" value="1"/>
</dbReference>
<keyword evidence="10" id="KW-0732">Signal</keyword>
<keyword evidence="6" id="KW-0325">Glycoprotein</keyword>
<evidence type="ECO:0000256" key="9">
    <source>
        <dbReference type="SAM" id="Phobius"/>
    </source>
</evidence>
<comment type="subcellular location">
    <subcellularLocation>
        <location evidence="1">Membrane</location>
        <topology evidence="1">Multi-pass membrane protein</topology>
    </subcellularLocation>
</comment>
<gene>
    <name evidence="12" type="ORF">P5673_004036</name>
</gene>
<feature type="signal peptide" evidence="10">
    <location>
        <begin position="1"/>
        <end position="18"/>
    </location>
</feature>
<feature type="region of interest" description="Disordered" evidence="8">
    <location>
        <begin position="205"/>
        <end position="227"/>
    </location>
</feature>
<evidence type="ECO:0000256" key="4">
    <source>
        <dbReference type="ARBA" id="ARBA00022989"/>
    </source>
</evidence>
<proteinExistence type="inferred from homology"/>
<keyword evidence="3 7" id="KW-0812">Transmembrane</keyword>
<evidence type="ECO:0000256" key="10">
    <source>
        <dbReference type="SAM" id="SignalP"/>
    </source>
</evidence>
<evidence type="ECO:0000313" key="13">
    <source>
        <dbReference type="Proteomes" id="UP001249851"/>
    </source>
</evidence>
<dbReference type="PANTHER" id="PTHR10306:SF17">
    <property type="entry name" value="MARVEL DOMAIN-CONTAINING PROTEIN"/>
    <property type="match status" value="1"/>
</dbReference>
<dbReference type="InterPro" id="IPR008253">
    <property type="entry name" value="Marvel"/>
</dbReference>
<feature type="transmembrane region" description="Helical" evidence="9">
    <location>
        <begin position="107"/>
        <end position="128"/>
    </location>
</feature>
<dbReference type="GO" id="GO:0008021">
    <property type="term" value="C:synaptic vesicle"/>
    <property type="evidence" value="ECO:0007669"/>
    <property type="project" value="InterPro"/>
</dbReference>
<organism evidence="12 13">
    <name type="scientific">Acropora cervicornis</name>
    <name type="common">Staghorn coral</name>
    <dbReference type="NCBI Taxonomy" id="6130"/>
    <lineage>
        <taxon>Eukaryota</taxon>
        <taxon>Metazoa</taxon>
        <taxon>Cnidaria</taxon>
        <taxon>Anthozoa</taxon>
        <taxon>Hexacorallia</taxon>
        <taxon>Scleractinia</taxon>
        <taxon>Astrocoeniina</taxon>
        <taxon>Acroporidae</taxon>
        <taxon>Acropora</taxon>
    </lineage>
</organism>
<reference evidence="12" key="2">
    <citation type="journal article" date="2023" name="Science">
        <title>Genomic signatures of disease resistance in endangered staghorn corals.</title>
        <authorList>
            <person name="Vollmer S.V."/>
            <person name="Selwyn J.D."/>
            <person name="Despard B.A."/>
            <person name="Roesel C.L."/>
        </authorList>
    </citation>
    <scope>NUCLEOTIDE SEQUENCE</scope>
    <source>
        <strain evidence="12">K2</strain>
    </source>
</reference>
<dbReference type="AlphaFoldDB" id="A0AAD9VEE5"/>